<comment type="caution">
    <text evidence="1">The sequence shown here is derived from an EMBL/GenBank/DDBJ whole genome shotgun (WGS) entry which is preliminary data.</text>
</comment>
<dbReference type="Proteomes" id="UP000664859">
    <property type="component" value="Unassembled WGS sequence"/>
</dbReference>
<sequence length="84" mass="9188">MVRQCGSYGTNAAPVRGVIPSTIHHILKYKACHGAIRFGDLLSQEQCCELVHGLSQCRLPFQCAHGRPSMVPLAHMQLYAPGQT</sequence>
<organism evidence="1 2">
    <name type="scientific">Tribonema minus</name>
    <dbReference type="NCBI Taxonomy" id="303371"/>
    <lineage>
        <taxon>Eukaryota</taxon>
        <taxon>Sar</taxon>
        <taxon>Stramenopiles</taxon>
        <taxon>Ochrophyta</taxon>
        <taxon>PX clade</taxon>
        <taxon>Xanthophyceae</taxon>
        <taxon>Tribonematales</taxon>
        <taxon>Tribonemataceae</taxon>
        <taxon>Tribonema</taxon>
    </lineage>
</organism>
<dbReference type="PANTHER" id="PTHR10073:SF47">
    <property type="entry name" value="DNA MISMATCH REPAIR PROTEIN MLH3"/>
    <property type="match status" value="1"/>
</dbReference>
<proteinExistence type="predicted"/>
<gene>
    <name evidence="1" type="ORF">JKP88DRAFT_205766</name>
</gene>
<dbReference type="EMBL" id="JAFCMP010000040">
    <property type="protein sequence ID" value="KAG5190051.1"/>
    <property type="molecule type" value="Genomic_DNA"/>
</dbReference>
<evidence type="ECO:0000313" key="1">
    <source>
        <dbReference type="EMBL" id="KAG5190051.1"/>
    </source>
</evidence>
<dbReference type="SUPFAM" id="SSF118116">
    <property type="entry name" value="DNA mismatch repair protein MutL"/>
    <property type="match status" value="1"/>
</dbReference>
<dbReference type="GO" id="GO:0032300">
    <property type="term" value="C:mismatch repair complex"/>
    <property type="evidence" value="ECO:0007669"/>
    <property type="project" value="InterPro"/>
</dbReference>
<dbReference type="PANTHER" id="PTHR10073">
    <property type="entry name" value="DNA MISMATCH REPAIR PROTEIN MLH, PMS, MUTL"/>
    <property type="match status" value="1"/>
</dbReference>
<keyword evidence="2" id="KW-1185">Reference proteome</keyword>
<dbReference type="GO" id="GO:0140664">
    <property type="term" value="F:ATP-dependent DNA damage sensor activity"/>
    <property type="evidence" value="ECO:0007669"/>
    <property type="project" value="InterPro"/>
</dbReference>
<dbReference type="InterPro" id="IPR037198">
    <property type="entry name" value="MutL_C_sf"/>
</dbReference>
<dbReference type="InterPro" id="IPR038973">
    <property type="entry name" value="MutL/Mlh/Pms-like"/>
</dbReference>
<evidence type="ECO:0000313" key="2">
    <source>
        <dbReference type="Proteomes" id="UP000664859"/>
    </source>
</evidence>
<dbReference type="GO" id="GO:0006298">
    <property type="term" value="P:mismatch repair"/>
    <property type="evidence" value="ECO:0007669"/>
    <property type="project" value="InterPro"/>
</dbReference>
<evidence type="ECO:0008006" key="3">
    <source>
        <dbReference type="Google" id="ProtNLM"/>
    </source>
</evidence>
<reference evidence="1" key="1">
    <citation type="submission" date="2021-02" db="EMBL/GenBank/DDBJ databases">
        <title>First Annotated Genome of the Yellow-green Alga Tribonema minus.</title>
        <authorList>
            <person name="Mahan K.M."/>
        </authorList>
    </citation>
    <scope>NUCLEOTIDE SEQUENCE</scope>
    <source>
        <strain evidence="1">UTEX B ZZ1240</strain>
    </source>
</reference>
<dbReference type="AlphaFoldDB" id="A0A835ZBI9"/>
<dbReference type="Gene3D" id="3.30.1540.20">
    <property type="entry name" value="MutL, C-terminal domain, dimerisation subdomain"/>
    <property type="match status" value="1"/>
</dbReference>
<name>A0A835ZBI9_9STRA</name>
<dbReference type="InterPro" id="IPR042120">
    <property type="entry name" value="MutL_C_dimsub"/>
</dbReference>
<protein>
    <recommendedName>
        <fullName evidence="3">DNA mismatch repair protein Mlh3</fullName>
    </recommendedName>
</protein>
<accession>A0A835ZBI9</accession>
<dbReference type="GO" id="GO:0016887">
    <property type="term" value="F:ATP hydrolysis activity"/>
    <property type="evidence" value="ECO:0007669"/>
    <property type="project" value="InterPro"/>
</dbReference>
<dbReference type="OrthoDB" id="429932at2759"/>